<feature type="region of interest" description="Disordered" evidence="2">
    <location>
        <begin position="557"/>
        <end position="610"/>
    </location>
</feature>
<dbReference type="PANTHER" id="PTHR41259">
    <property type="entry name" value="DOUBLE-STRAND BREAK REPAIR RAD50 ATPASE, PUTATIVE-RELATED"/>
    <property type="match status" value="1"/>
</dbReference>
<keyword evidence="4" id="KW-0378">Hydrolase</keyword>
<evidence type="ECO:0000259" key="3">
    <source>
        <dbReference type="Pfam" id="PF13476"/>
    </source>
</evidence>
<organism evidence="4 5">
    <name type="scientific">Rubrivivax gelatinosus</name>
    <name type="common">Rhodocyclus gelatinosus</name>
    <name type="synonym">Rhodopseudomonas gelatinosa</name>
    <dbReference type="NCBI Taxonomy" id="28068"/>
    <lineage>
        <taxon>Bacteria</taxon>
        <taxon>Pseudomonadati</taxon>
        <taxon>Pseudomonadota</taxon>
        <taxon>Betaproteobacteria</taxon>
        <taxon>Burkholderiales</taxon>
        <taxon>Sphaerotilaceae</taxon>
        <taxon>Rubrivivax</taxon>
    </lineage>
</organism>
<dbReference type="InterPro" id="IPR038729">
    <property type="entry name" value="Rad50/SbcC_AAA"/>
</dbReference>
<dbReference type="InterPro" id="IPR027417">
    <property type="entry name" value="P-loop_NTPase"/>
</dbReference>
<feature type="coiled-coil region" evidence="1">
    <location>
        <begin position="331"/>
        <end position="381"/>
    </location>
</feature>
<dbReference type="Gene3D" id="3.40.50.300">
    <property type="entry name" value="P-loop containing nucleotide triphosphate hydrolases"/>
    <property type="match status" value="2"/>
</dbReference>
<dbReference type="GO" id="GO:0004527">
    <property type="term" value="F:exonuclease activity"/>
    <property type="evidence" value="ECO:0007669"/>
    <property type="project" value="UniProtKB-KW"/>
</dbReference>
<sequence>MKITRLRVAELRRFREPFEITGFAPGLNVFAAPNESGKSTLVRAIRAAFFERHRSSGAEDLRPWGDSAAAPTVELDFTLGGSDYRLVKSFLQKKRCELVAGARRWEGAEAEDHLAELLGFEYALKGASGQKHWGIPGLLWVEQGTTQAIAEPVEHAAAHLQRALNASLGEVAATGGDEVLDRVRLLRRELLTATGRPTGALAEAQRAAEDSAARVAETEAAVHRHAEQVDRLKRLRDEHEAETREAPWKALREQLAQAETALATADGLQREHDAAAATLRQADGLAGLLRQQIADEGQRQQQLATRETTRAAAQRRHEAATGTEAAARQALAAAETRFAAARAALALARQEQTRAQLGRDLAAARQAADTAAAALERARAEATRATALHREADTLAVPPAELKTLRQHSQRLHELGIRQDAVATRLAFELQADAGVALDGAPLVGQGERRLTQAATLSLPGGTITVVPGGEDLAALVREHDRLADDRAALLQRLGLASADEAEARAAAHALKSREAETARQALALLAPQGLDTLEAELSRAQARRAEAEQALAALPPAPEAAPPAVAAAEAESAAAEQARADAARQAEARQRERATAEAEHQAAEREHQALAAALAAPERAEAQRRQQLALADAQAQQAAAQARLEAVQTRIAAVRADILRQDVERLRRSADEAERAHRARELEVARLAAELAAVGAQGLDEQLAGERAAADHAARRRDELQRRADALDLLATKLDARRQALTRRLQAPLQKHLDHYASLLFPAGRLEVGESLRPEVLARPGHRGEERGAFETLSFGAREQLGLVCRLAYADLLREAGRPTLVILDDALVHTDAERLERMKRIVFDASQRHQLLVFSCHPAQWRDLGVPVRRLDTAG</sequence>
<keyword evidence="1" id="KW-0175">Coiled coil</keyword>
<comment type="caution">
    <text evidence="4">The sequence shown here is derived from an EMBL/GenBank/DDBJ whole genome shotgun (WGS) entry which is preliminary data.</text>
</comment>
<dbReference type="OrthoDB" id="9764467at2"/>
<protein>
    <submittedName>
        <fullName evidence="4">DNA repair exonuclease SbcCD ATPase subunit</fullName>
    </submittedName>
</protein>
<name>A0A4V2SGM3_RUBGE</name>
<dbReference type="PANTHER" id="PTHR41259:SF1">
    <property type="entry name" value="DOUBLE-STRAND BREAK REPAIR RAD50 ATPASE, PUTATIVE-RELATED"/>
    <property type="match status" value="1"/>
</dbReference>
<dbReference type="EMBL" id="SLXD01000008">
    <property type="protein sequence ID" value="TCP01788.1"/>
    <property type="molecule type" value="Genomic_DNA"/>
</dbReference>
<feature type="compositionally biased region" description="Low complexity" evidence="2">
    <location>
        <begin position="563"/>
        <end position="578"/>
    </location>
</feature>
<proteinExistence type="predicted"/>
<feature type="coiled-coil region" evidence="1">
    <location>
        <begin position="201"/>
        <end position="271"/>
    </location>
</feature>
<keyword evidence="4" id="KW-0269">Exonuclease</keyword>
<dbReference type="GO" id="GO:0016887">
    <property type="term" value="F:ATP hydrolysis activity"/>
    <property type="evidence" value="ECO:0007669"/>
    <property type="project" value="InterPro"/>
</dbReference>
<feature type="domain" description="Rad50/SbcC-type AAA" evidence="3">
    <location>
        <begin position="6"/>
        <end position="91"/>
    </location>
</feature>
<reference evidence="4 5" key="1">
    <citation type="submission" date="2019-03" db="EMBL/GenBank/DDBJ databases">
        <title>Genomic Encyclopedia of Type Strains, Phase IV (KMG-IV): sequencing the most valuable type-strain genomes for metagenomic binning, comparative biology and taxonomic classification.</title>
        <authorList>
            <person name="Goeker M."/>
        </authorList>
    </citation>
    <scope>NUCLEOTIDE SEQUENCE [LARGE SCALE GENOMIC DNA]</scope>
    <source>
        <strain evidence="4 5">DSM 1709</strain>
    </source>
</reference>
<evidence type="ECO:0000256" key="1">
    <source>
        <dbReference type="SAM" id="Coils"/>
    </source>
</evidence>
<dbReference type="Pfam" id="PF13476">
    <property type="entry name" value="AAA_23"/>
    <property type="match status" value="1"/>
</dbReference>
<keyword evidence="4" id="KW-0540">Nuclease</keyword>
<gene>
    <name evidence="4" type="ORF">EV684_108129</name>
</gene>
<dbReference type="RefSeq" id="WP_132647850.1">
    <property type="nucleotide sequence ID" value="NZ_CP181386.1"/>
</dbReference>
<feature type="compositionally biased region" description="Basic and acidic residues" evidence="2">
    <location>
        <begin position="579"/>
        <end position="609"/>
    </location>
</feature>
<evidence type="ECO:0000313" key="4">
    <source>
        <dbReference type="EMBL" id="TCP01788.1"/>
    </source>
</evidence>
<evidence type="ECO:0000313" key="5">
    <source>
        <dbReference type="Proteomes" id="UP000295106"/>
    </source>
</evidence>
<dbReference type="GO" id="GO:0006302">
    <property type="term" value="P:double-strand break repair"/>
    <property type="evidence" value="ECO:0007669"/>
    <property type="project" value="InterPro"/>
</dbReference>
<dbReference type="GeneID" id="99683875"/>
<dbReference type="Proteomes" id="UP000295106">
    <property type="component" value="Unassembled WGS sequence"/>
</dbReference>
<evidence type="ECO:0000256" key="2">
    <source>
        <dbReference type="SAM" id="MobiDB-lite"/>
    </source>
</evidence>
<dbReference type="SUPFAM" id="SSF52540">
    <property type="entry name" value="P-loop containing nucleoside triphosphate hydrolases"/>
    <property type="match status" value="1"/>
</dbReference>
<dbReference type="AlphaFoldDB" id="A0A4V2SGM3"/>
<accession>A0A4V2SGM3</accession>